<dbReference type="InterPro" id="IPR036515">
    <property type="entry name" value="Transposase_17_sf"/>
</dbReference>
<dbReference type="AlphaFoldDB" id="A0A554LGZ2"/>
<proteinExistence type="predicted"/>
<gene>
    <name evidence="2" type="ORF">CEN91_559</name>
</gene>
<name>A0A554LGZ2_9BACT</name>
<dbReference type="GO" id="GO:0004803">
    <property type="term" value="F:transposase activity"/>
    <property type="evidence" value="ECO:0007669"/>
    <property type="project" value="InterPro"/>
</dbReference>
<comment type="caution">
    <text evidence="2">The sequence shown here is derived from an EMBL/GenBank/DDBJ whole genome shotgun (WGS) entry which is preliminary data.</text>
</comment>
<protein>
    <submittedName>
        <fullName evidence="2">Putative transposase</fullName>
    </submittedName>
</protein>
<feature type="domain" description="Transposase IS200-like" evidence="1">
    <location>
        <begin position="8"/>
        <end position="151"/>
    </location>
</feature>
<dbReference type="PANTHER" id="PTHR34322:SF2">
    <property type="entry name" value="TRANSPOSASE IS200-LIKE DOMAIN-CONTAINING PROTEIN"/>
    <property type="match status" value="1"/>
</dbReference>
<sequence>MPSRNILTSGEYYHIFNRSIAGFKIFNDNSGYKRFIDTFTYYQIDDRPCKLSALSNLSISLINEILENKNPQDRLVTIISFCLMPTHFHLLLEQDKDNGIVKFMRLIENSYSRYFNILHKRKGPLWEGRFKSVHVDSDEQLLHLTRYIHLNPTSDRLVHKPDNWAFSSYKEYIYDNVDKNICDFKNIIDLSPKQYKEFVNDRKKYQQELSTIKAQLIDYYSG</sequence>
<evidence type="ECO:0000313" key="2">
    <source>
        <dbReference type="EMBL" id="TSC92138.1"/>
    </source>
</evidence>
<dbReference type="SMART" id="SM01321">
    <property type="entry name" value="Y1_Tnp"/>
    <property type="match status" value="1"/>
</dbReference>
<evidence type="ECO:0000259" key="1">
    <source>
        <dbReference type="SMART" id="SM01321"/>
    </source>
</evidence>
<dbReference type="Proteomes" id="UP000315589">
    <property type="component" value="Unassembled WGS sequence"/>
</dbReference>
<accession>A0A554LGZ2</accession>
<reference evidence="2 3" key="1">
    <citation type="submission" date="2017-07" db="EMBL/GenBank/DDBJ databases">
        <title>Mechanisms for carbon and nitrogen cycling indicate functional differentiation within the Candidate Phyla Radiation.</title>
        <authorList>
            <person name="Danczak R.E."/>
            <person name="Johnston M.D."/>
            <person name="Kenah C."/>
            <person name="Slattery M."/>
            <person name="Wrighton K.C."/>
            <person name="Wilkins M.J."/>
        </authorList>
    </citation>
    <scope>NUCLEOTIDE SEQUENCE [LARGE SCALE GENOMIC DNA]</scope>
    <source>
        <strain evidence="2">Licking1014_85</strain>
    </source>
</reference>
<dbReference type="Gene3D" id="3.30.70.1290">
    <property type="entry name" value="Transposase IS200-like"/>
    <property type="match status" value="1"/>
</dbReference>
<dbReference type="PANTHER" id="PTHR34322">
    <property type="entry name" value="TRANSPOSASE, Y1_TNP DOMAIN-CONTAINING"/>
    <property type="match status" value="1"/>
</dbReference>
<dbReference type="InterPro" id="IPR002686">
    <property type="entry name" value="Transposase_17"/>
</dbReference>
<dbReference type="GO" id="GO:0006313">
    <property type="term" value="P:DNA transposition"/>
    <property type="evidence" value="ECO:0007669"/>
    <property type="project" value="InterPro"/>
</dbReference>
<dbReference type="GO" id="GO:0003677">
    <property type="term" value="F:DNA binding"/>
    <property type="evidence" value="ECO:0007669"/>
    <property type="project" value="InterPro"/>
</dbReference>
<evidence type="ECO:0000313" key="3">
    <source>
        <dbReference type="Proteomes" id="UP000315589"/>
    </source>
</evidence>
<dbReference type="Pfam" id="PF01797">
    <property type="entry name" value="Y1_Tnp"/>
    <property type="match status" value="1"/>
</dbReference>
<dbReference type="SUPFAM" id="SSF143422">
    <property type="entry name" value="Transposase IS200-like"/>
    <property type="match status" value="1"/>
</dbReference>
<dbReference type="EMBL" id="VMGI01000087">
    <property type="protein sequence ID" value="TSC92138.1"/>
    <property type="molecule type" value="Genomic_DNA"/>
</dbReference>
<organism evidence="2 3">
    <name type="scientific">Candidatus Berkelbacteria bacterium Licking1014_85</name>
    <dbReference type="NCBI Taxonomy" id="2017148"/>
    <lineage>
        <taxon>Bacteria</taxon>
        <taxon>Candidatus Berkelbacteria</taxon>
    </lineage>
</organism>